<evidence type="ECO:0000313" key="1">
    <source>
        <dbReference type="EMBL" id="KIM33238.1"/>
    </source>
</evidence>
<dbReference type="AlphaFoldDB" id="A0A0C2X548"/>
<organism evidence="1 2">
    <name type="scientific">Serendipita vermifera MAFF 305830</name>
    <dbReference type="NCBI Taxonomy" id="933852"/>
    <lineage>
        <taxon>Eukaryota</taxon>
        <taxon>Fungi</taxon>
        <taxon>Dikarya</taxon>
        <taxon>Basidiomycota</taxon>
        <taxon>Agaricomycotina</taxon>
        <taxon>Agaricomycetes</taxon>
        <taxon>Sebacinales</taxon>
        <taxon>Serendipitaceae</taxon>
        <taxon>Serendipita</taxon>
    </lineage>
</organism>
<reference evidence="2" key="2">
    <citation type="submission" date="2015-01" db="EMBL/GenBank/DDBJ databases">
        <title>Evolutionary Origins and Diversification of the Mycorrhizal Mutualists.</title>
        <authorList>
            <consortium name="DOE Joint Genome Institute"/>
            <consortium name="Mycorrhizal Genomics Consortium"/>
            <person name="Kohler A."/>
            <person name="Kuo A."/>
            <person name="Nagy L.G."/>
            <person name="Floudas D."/>
            <person name="Copeland A."/>
            <person name="Barry K.W."/>
            <person name="Cichocki N."/>
            <person name="Veneault-Fourrey C."/>
            <person name="LaButti K."/>
            <person name="Lindquist E.A."/>
            <person name="Lipzen A."/>
            <person name="Lundell T."/>
            <person name="Morin E."/>
            <person name="Murat C."/>
            <person name="Riley R."/>
            <person name="Ohm R."/>
            <person name="Sun H."/>
            <person name="Tunlid A."/>
            <person name="Henrissat B."/>
            <person name="Grigoriev I.V."/>
            <person name="Hibbett D.S."/>
            <person name="Martin F."/>
        </authorList>
    </citation>
    <scope>NUCLEOTIDE SEQUENCE [LARGE SCALE GENOMIC DNA]</scope>
    <source>
        <strain evidence="2">MAFF 305830</strain>
    </source>
</reference>
<accession>A0A0C2X548</accession>
<reference evidence="1 2" key="1">
    <citation type="submission" date="2014-04" db="EMBL/GenBank/DDBJ databases">
        <authorList>
            <consortium name="DOE Joint Genome Institute"/>
            <person name="Kuo A."/>
            <person name="Zuccaro A."/>
            <person name="Kohler A."/>
            <person name="Nagy L.G."/>
            <person name="Floudas D."/>
            <person name="Copeland A."/>
            <person name="Barry K.W."/>
            <person name="Cichocki N."/>
            <person name="Veneault-Fourrey C."/>
            <person name="LaButti K."/>
            <person name="Lindquist E.A."/>
            <person name="Lipzen A."/>
            <person name="Lundell T."/>
            <person name="Morin E."/>
            <person name="Murat C."/>
            <person name="Sun H."/>
            <person name="Tunlid A."/>
            <person name="Henrissat B."/>
            <person name="Grigoriev I.V."/>
            <person name="Hibbett D.S."/>
            <person name="Martin F."/>
            <person name="Nordberg H.P."/>
            <person name="Cantor M.N."/>
            <person name="Hua S.X."/>
        </authorList>
    </citation>
    <scope>NUCLEOTIDE SEQUENCE [LARGE SCALE GENOMIC DNA]</scope>
    <source>
        <strain evidence="1 2">MAFF 305830</strain>
    </source>
</reference>
<proteinExistence type="predicted"/>
<sequence length="97" mass="10599">MNEVSESSNEIFGLDPPSCSFVSWIVIGKVCHCSASVGQVRRPTRKLTAAAACLRSPLEGLLPFRDELACKFFLLISPFDQFSLLSESDSSYSAAQH</sequence>
<gene>
    <name evidence="1" type="ORF">M408DRAFT_326026</name>
</gene>
<name>A0A0C2X548_SERVB</name>
<keyword evidence="2" id="KW-1185">Reference proteome</keyword>
<evidence type="ECO:0000313" key="2">
    <source>
        <dbReference type="Proteomes" id="UP000054097"/>
    </source>
</evidence>
<dbReference type="HOGENOM" id="CLU_2348006_0_0_1"/>
<protein>
    <submittedName>
        <fullName evidence="1">Uncharacterized protein</fullName>
    </submittedName>
</protein>
<dbReference type="EMBL" id="KN824278">
    <property type="protein sequence ID" value="KIM33238.1"/>
    <property type="molecule type" value="Genomic_DNA"/>
</dbReference>
<dbReference type="Proteomes" id="UP000054097">
    <property type="component" value="Unassembled WGS sequence"/>
</dbReference>